<accession>A0A9X2CT96</accession>
<dbReference type="AlphaFoldDB" id="A0A9X2CT96"/>
<dbReference type="Proteomes" id="UP001139150">
    <property type="component" value="Unassembled WGS sequence"/>
</dbReference>
<name>A0A9X2CT96_9BACI</name>
<proteinExistence type="predicted"/>
<evidence type="ECO:0000313" key="1">
    <source>
        <dbReference type="EMBL" id="MCL7747855.1"/>
    </source>
</evidence>
<dbReference type="InterPro" id="IPR035069">
    <property type="entry name" value="TTHA1013/TTHA0281-like"/>
</dbReference>
<dbReference type="EMBL" id="JAKRYL010000011">
    <property type="protein sequence ID" value="MCL7747855.1"/>
    <property type="molecule type" value="Genomic_DNA"/>
</dbReference>
<gene>
    <name evidence="1" type="ORF">MF646_12055</name>
</gene>
<protein>
    <submittedName>
        <fullName evidence="1">Type II toxin-antitoxin system HicB family antitoxin</fullName>
    </submittedName>
</protein>
<organism evidence="1 2">
    <name type="scientific">Halalkalibacter alkaliphilus</name>
    <dbReference type="NCBI Taxonomy" id="2917993"/>
    <lineage>
        <taxon>Bacteria</taxon>
        <taxon>Bacillati</taxon>
        <taxon>Bacillota</taxon>
        <taxon>Bacilli</taxon>
        <taxon>Bacillales</taxon>
        <taxon>Bacillaceae</taxon>
        <taxon>Halalkalibacter</taxon>
    </lineage>
</organism>
<sequence>MIEIEKTYGFECKPEDFNWRVRKVYNWLGGMEVMIELDQLDGCVSFGETVKEAKKGLQESLYLWIRMHGEQQLPDIRNEAQLIFLDPPMEVEEFEYINNELLSLKS</sequence>
<reference evidence="1" key="1">
    <citation type="submission" date="2022-02" db="EMBL/GenBank/DDBJ databases">
        <title>Halalkalibacter sp. nov. isolated from Lonar Lake, India.</title>
        <authorList>
            <person name="Joshi A."/>
            <person name="Thite S."/>
            <person name="Lodha T."/>
        </authorList>
    </citation>
    <scope>NUCLEOTIDE SEQUENCE</scope>
    <source>
        <strain evidence="1">MEB205</strain>
    </source>
</reference>
<dbReference type="RefSeq" id="WP_250096746.1">
    <property type="nucleotide sequence ID" value="NZ_JAKRYL010000011.1"/>
</dbReference>
<keyword evidence="2" id="KW-1185">Reference proteome</keyword>
<comment type="caution">
    <text evidence="1">The sequence shown here is derived from an EMBL/GenBank/DDBJ whole genome shotgun (WGS) entry which is preliminary data.</text>
</comment>
<evidence type="ECO:0000313" key="2">
    <source>
        <dbReference type="Proteomes" id="UP001139150"/>
    </source>
</evidence>
<dbReference type="Gene3D" id="3.30.160.250">
    <property type="match status" value="1"/>
</dbReference>
<dbReference type="SUPFAM" id="SSF143100">
    <property type="entry name" value="TTHA1013/TTHA0281-like"/>
    <property type="match status" value="1"/>
</dbReference>